<reference evidence="1" key="1">
    <citation type="journal article" date="2021" name="Proc. Natl. Acad. Sci. U.S.A.">
        <title>A Catalog of Tens of Thousands of Viruses from Human Metagenomes Reveals Hidden Associations with Chronic Diseases.</title>
        <authorList>
            <person name="Tisza M.J."/>
            <person name="Buck C.B."/>
        </authorList>
    </citation>
    <scope>NUCLEOTIDE SEQUENCE</scope>
    <source>
        <strain evidence="1">Ct8Lf7</strain>
    </source>
</reference>
<dbReference type="EMBL" id="BK032511">
    <property type="protein sequence ID" value="DAF44605.1"/>
    <property type="molecule type" value="Genomic_DNA"/>
</dbReference>
<sequence length="122" mass="13028">MDAVGLIPGLGLTGKAAKIAKVLKPMSKWIKGSLQAYGIATSAKAFDKFLTNPSDMSAEDWRDLAVGLKAVSGQARYVGGKRAVKRNSLSKDFADVTTSSGNRARISKENLEKLRKTKGLDS</sequence>
<organism evidence="1">
    <name type="scientific">Podoviridae sp. ct8Lf7</name>
    <dbReference type="NCBI Taxonomy" id="2827723"/>
    <lineage>
        <taxon>Viruses</taxon>
        <taxon>Duplodnaviria</taxon>
        <taxon>Heunggongvirae</taxon>
        <taxon>Uroviricota</taxon>
        <taxon>Caudoviricetes</taxon>
    </lineage>
</organism>
<proteinExistence type="predicted"/>
<evidence type="ECO:0000313" key="1">
    <source>
        <dbReference type="EMBL" id="DAF44605.1"/>
    </source>
</evidence>
<name>A0A8S5S0R2_9CAUD</name>
<accession>A0A8S5S0R2</accession>
<protein>
    <submittedName>
        <fullName evidence="1">Uncharacterized protein</fullName>
    </submittedName>
</protein>